<dbReference type="PANTHER" id="PTHR42951">
    <property type="entry name" value="METALLO-BETA-LACTAMASE DOMAIN-CONTAINING"/>
    <property type="match status" value="1"/>
</dbReference>
<name>A0A1I5Y5D0_9BACI</name>
<dbReference type="InterPro" id="IPR050855">
    <property type="entry name" value="NDM-1-like"/>
</dbReference>
<dbReference type="GeneID" id="93709980"/>
<proteinExistence type="predicted"/>
<evidence type="ECO:0000259" key="1">
    <source>
        <dbReference type="SMART" id="SM00849"/>
    </source>
</evidence>
<organism evidence="2 3">
    <name type="scientific">Priestia endophytica DSM 13796</name>
    <dbReference type="NCBI Taxonomy" id="1121089"/>
    <lineage>
        <taxon>Bacteria</taxon>
        <taxon>Bacillati</taxon>
        <taxon>Bacillota</taxon>
        <taxon>Bacilli</taxon>
        <taxon>Bacillales</taxon>
        <taxon>Bacillaceae</taxon>
        <taxon>Priestia</taxon>
    </lineage>
</organism>
<dbReference type="Pfam" id="PF00753">
    <property type="entry name" value="Lactamase_B"/>
    <property type="match status" value="1"/>
</dbReference>
<gene>
    <name evidence="2" type="ORF">SAMN02745910_01255</name>
</gene>
<feature type="domain" description="Metallo-beta-lactamase" evidence="1">
    <location>
        <begin position="39"/>
        <end position="248"/>
    </location>
</feature>
<dbReference type="InterPro" id="IPR001279">
    <property type="entry name" value="Metallo-B-lactamas"/>
</dbReference>
<dbReference type="Gene3D" id="3.60.15.10">
    <property type="entry name" value="Ribonuclease Z/Hydroxyacylglutathione hydrolase-like"/>
    <property type="match status" value="1"/>
</dbReference>
<sequence>MENELHGSSSTERFIPVTSVQSGEGIEVTPDLYSYTTQIVNVCFIGGRGDEFVLVDAGMPKSAQSIISEIENRFGSNARPKAILLTHAHFDHVGALLELLRHWDVPVYAHKAELPYLQGEKDYERPDQTVEGGMVVKMSPLFPTESINISSRVSPLHDDGSIPELPEWEWIHTPGHTEGHVSFFRKRDRALIVGDAFITTKQENLFDVITQKLEISGPPRYLTTDWKAAKKSVEHLASLHPEVAITGHGKPVEGKWLAEHLAVLARDFDRIAIPDYGKYVDE</sequence>
<accession>A0A1I5Y5D0</accession>
<comment type="caution">
    <text evidence="2">The sequence shown here is derived from an EMBL/GenBank/DDBJ whole genome shotgun (WGS) entry which is preliminary data.</text>
</comment>
<dbReference type="SMART" id="SM00849">
    <property type="entry name" value="Lactamase_B"/>
    <property type="match status" value="1"/>
</dbReference>
<protein>
    <submittedName>
        <fullName evidence="2">Glyoxylase, beta-lactamase superfamily II</fullName>
    </submittedName>
</protein>
<dbReference type="Proteomes" id="UP000182762">
    <property type="component" value="Unassembled WGS sequence"/>
</dbReference>
<dbReference type="PANTHER" id="PTHR42951:SF17">
    <property type="entry name" value="METALLO-BETA-LACTAMASE DOMAIN-CONTAINING PROTEIN"/>
    <property type="match status" value="1"/>
</dbReference>
<dbReference type="EMBL" id="FOXX01000002">
    <property type="protein sequence ID" value="SFQ39442.1"/>
    <property type="molecule type" value="Genomic_DNA"/>
</dbReference>
<reference evidence="2 3" key="1">
    <citation type="submission" date="2016-10" db="EMBL/GenBank/DDBJ databases">
        <authorList>
            <person name="Varghese N."/>
            <person name="Submissions S."/>
        </authorList>
    </citation>
    <scope>NUCLEOTIDE SEQUENCE [LARGE SCALE GENOMIC DNA]</scope>
    <source>
        <strain evidence="2 3">DSM 13796</strain>
    </source>
</reference>
<evidence type="ECO:0000313" key="3">
    <source>
        <dbReference type="Proteomes" id="UP000182762"/>
    </source>
</evidence>
<dbReference type="SUPFAM" id="SSF56281">
    <property type="entry name" value="Metallo-hydrolase/oxidoreductase"/>
    <property type="match status" value="1"/>
</dbReference>
<evidence type="ECO:0000313" key="2">
    <source>
        <dbReference type="EMBL" id="SFQ39442.1"/>
    </source>
</evidence>
<dbReference type="InterPro" id="IPR036866">
    <property type="entry name" value="RibonucZ/Hydroxyglut_hydro"/>
</dbReference>
<dbReference type="RefSeq" id="WP_061803681.1">
    <property type="nucleotide sequence ID" value="NZ_FOXX01000002.1"/>
</dbReference>
<dbReference type="CDD" id="cd07721">
    <property type="entry name" value="yflN-like_MBL-fold"/>
    <property type="match status" value="1"/>
</dbReference>
<keyword evidence="3" id="KW-1185">Reference proteome</keyword>